<accession>A0A177A516</accession>
<name>A0A177A516_9PEZI</name>
<dbReference type="Proteomes" id="UP000077154">
    <property type="component" value="Unassembled WGS sequence"/>
</dbReference>
<protein>
    <submittedName>
        <fullName evidence="1">Uncharacterized protein</fullName>
    </submittedName>
</protein>
<evidence type="ECO:0000313" key="1">
    <source>
        <dbReference type="EMBL" id="OAF57256.1"/>
    </source>
</evidence>
<dbReference type="GeneID" id="36287882"/>
<gene>
    <name evidence="1" type="ORF">VC83_04812</name>
</gene>
<dbReference type="EMBL" id="KV441400">
    <property type="protein sequence ID" value="OAF57256.1"/>
    <property type="molecule type" value="Genomic_DNA"/>
</dbReference>
<organism evidence="1">
    <name type="scientific">Pseudogymnoascus destructans</name>
    <dbReference type="NCBI Taxonomy" id="655981"/>
    <lineage>
        <taxon>Eukaryota</taxon>
        <taxon>Fungi</taxon>
        <taxon>Dikarya</taxon>
        <taxon>Ascomycota</taxon>
        <taxon>Pezizomycotina</taxon>
        <taxon>Leotiomycetes</taxon>
        <taxon>Thelebolales</taxon>
        <taxon>Thelebolaceae</taxon>
        <taxon>Pseudogymnoascus</taxon>
    </lineage>
</organism>
<dbReference type="VEuPathDB" id="FungiDB:GMDG_04795"/>
<dbReference type="RefSeq" id="XP_024322546.1">
    <property type="nucleotide sequence ID" value="XM_024468440.1"/>
</dbReference>
<sequence>MEGLGGAAAAEQLVKDAFKLVQLIRSIRDKYQGAPKEIEGWRQEIEDFLGLIKNIEALPSLDSYEIDATIEGCRTICRDLIGIFSGLDFAASDSRLHKTWLAIKGIEQEPVVIKHFEELQ</sequence>
<dbReference type="AlphaFoldDB" id="A0A177A516"/>
<proteinExistence type="predicted"/>
<reference evidence="1" key="1">
    <citation type="submission" date="2016-03" db="EMBL/GenBank/DDBJ databases">
        <title>Updated assembly of Pseudogymnoascus destructans, the fungus causing white-nose syndrome of bats.</title>
        <authorList>
            <person name="Palmer J.M."/>
            <person name="Drees K.P."/>
            <person name="Foster J.T."/>
            <person name="Lindner D.L."/>
        </authorList>
    </citation>
    <scope>NUCLEOTIDE SEQUENCE [LARGE SCALE GENOMIC DNA]</scope>
    <source>
        <strain evidence="1">20631-21</strain>
    </source>
</reference>